<dbReference type="EMBL" id="CP058934">
    <property type="protein sequence ID" value="QLI68861.1"/>
    <property type="molecule type" value="Genomic_DNA"/>
</dbReference>
<evidence type="ECO:0000313" key="3">
    <source>
        <dbReference type="Proteomes" id="UP000510686"/>
    </source>
</evidence>
<dbReference type="GeneID" id="26246978"/>
<keyword evidence="3" id="KW-1185">Reference proteome</keyword>
<evidence type="ECO:0000256" key="1">
    <source>
        <dbReference type="SAM" id="MobiDB-lite"/>
    </source>
</evidence>
<dbReference type="KEGG" id="mbrn:26246978"/>
<protein>
    <submittedName>
        <fullName evidence="2">Uncharacterized protein</fullName>
    </submittedName>
</protein>
<accession>A0A7D5YTU4</accession>
<sequence length="257" mass="28894">MRNCNLQISTHYNYDERGGSMRAVAWNVHFTTGEEEDPGAFAAIFQVSGSDLITFRDVCNELRLCFEFHNDKLRGDSHDDDDEHDSWSHIAFYHLVYHEDCHVPSNSSLDSHLQAKHARHLPNPVRRRDARYLPPNRTPSDPRLAVMPLRRKLQARPQSPAKRPASDPNSPTKEAPDEFDDMLAPATMNIDPDEAKRFTNEFRSSCLNRATSCAVSGQGESWCPGPPIGPGIQACLIVPQQHYHLYPVSSGLADGHV</sequence>
<name>A0A7D5YTU4_9HYPO</name>
<feature type="region of interest" description="Disordered" evidence="1">
    <location>
        <begin position="107"/>
        <end position="179"/>
    </location>
</feature>
<dbReference type="AlphaFoldDB" id="A0A7D5YTU4"/>
<proteinExistence type="predicted"/>
<dbReference type="OrthoDB" id="4959443at2759"/>
<reference evidence="2 3" key="1">
    <citation type="submission" date="2020-07" db="EMBL/GenBank/DDBJ databases">
        <title>Telomere length de novo assembly of all 7 chromosomes of the fungus, Metarhizium brunneum, using a novel assembly pipeline.</title>
        <authorList>
            <person name="Saud z."/>
            <person name="Kortsinoglou A."/>
            <person name="Kouvelis V.N."/>
            <person name="Butt T.M."/>
        </authorList>
    </citation>
    <scope>NUCLEOTIDE SEQUENCE [LARGE SCALE GENOMIC DNA]</scope>
    <source>
        <strain evidence="2 3">4556</strain>
    </source>
</reference>
<organism evidence="2 3">
    <name type="scientific">Metarhizium brunneum</name>
    <dbReference type="NCBI Taxonomy" id="500148"/>
    <lineage>
        <taxon>Eukaryota</taxon>
        <taxon>Fungi</taxon>
        <taxon>Dikarya</taxon>
        <taxon>Ascomycota</taxon>
        <taxon>Pezizomycotina</taxon>
        <taxon>Sordariomycetes</taxon>
        <taxon>Hypocreomycetidae</taxon>
        <taxon>Hypocreales</taxon>
        <taxon>Clavicipitaceae</taxon>
        <taxon>Metarhizium</taxon>
    </lineage>
</organism>
<gene>
    <name evidence="2" type="ORF">G6M90_00g066030</name>
</gene>
<dbReference type="RefSeq" id="XP_014540169.1">
    <property type="nucleotide sequence ID" value="XM_014684683.1"/>
</dbReference>
<evidence type="ECO:0000313" key="2">
    <source>
        <dbReference type="EMBL" id="QLI68861.1"/>
    </source>
</evidence>
<dbReference type="Proteomes" id="UP000510686">
    <property type="component" value="Chromosome 3"/>
</dbReference>